<dbReference type="Gene3D" id="1.10.10.10">
    <property type="entry name" value="Winged helix-like DNA-binding domain superfamily/Winged helix DNA-binding domain"/>
    <property type="match status" value="1"/>
</dbReference>
<name>A0ABV7W171_9BURK</name>
<dbReference type="InterPro" id="IPR051015">
    <property type="entry name" value="EvgA-like"/>
</dbReference>
<evidence type="ECO:0000256" key="2">
    <source>
        <dbReference type="ARBA" id="ARBA00023125"/>
    </source>
</evidence>
<keyword evidence="1 3" id="KW-0597">Phosphoprotein</keyword>
<dbReference type="PRINTS" id="PR00038">
    <property type="entry name" value="HTHLUXR"/>
</dbReference>
<dbReference type="SUPFAM" id="SSF46894">
    <property type="entry name" value="C-terminal effector domain of the bipartite response regulators"/>
    <property type="match status" value="1"/>
</dbReference>
<feature type="domain" description="Response regulatory" evidence="5">
    <location>
        <begin position="8"/>
        <end position="124"/>
    </location>
</feature>
<evidence type="ECO:0000256" key="1">
    <source>
        <dbReference type="ARBA" id="ARBA00022553"/>
    </source>
</evidence>
<protein>
    <submittedName>
        <fullName evidence="6">Response regulator</fullName>
    </submittedName>
</protein>
<dbReference type="InterPro" id="IPR036388">
    <property type="entry name" value="WH-like_DNA-bd_sf"/>
</dbReference>
<dbReference type="PROSITE" id="PS50110">
    <property type="entry name" value="RESPONSE_REGULATORY"/>
    <property type="match status" value="1"/>
</dbReference>
<organism evidence="6 7">
    <name type="scientific">Hydrogenophaga luteola</name>
    <dbReference type="NCBI Taxonomy" id="1591122"/>
    <lineage>
        <taxon>Bacteria</taxon>
        <taxon>Pseudomonadati</taxon>
        <taxon>Pseudomonadota</taxon>
        <taxon>Betaproteobacteria</taxon>
        <taxon>Burkholderiales</taxon>
        <taxon>Comamonadaceae</taxon>
        <taxon>Hydrogenophaga</taxon>
    </lineage>
</organism>
<dbReference type="InterPro" id="IPR058245">
    <property type="entry name" value="NreC/VraR/RcsB-like_REC"/>
</dbReference>
<proteinExistence type="predicted"/>
<dbReference type="PANTHER" id="PTHR45566:SF1">
    <property type="entry name" value="HTH-TYPE TRANSCRIPTIONAL REGULATOR YHJB-RELATED"/>
    <property type="match status" value="1"/>
</dbReference>
<dbReference type="Gene3D" id="3.40.50.2300">
    <property type="match status" value="1"/>
</dbReference>
<reference evidence="7" key="1">
    <citation type="journal article" date="2019" name="Int. J. Syst. Evol. Microbiol.">
        <title>The Global Catalogue of Microorganisms (GCM) 10K type strain sequencing project: providing services to taxonomists for standard genome sequencing and annotation.</title>
        <authorList>
            <consortium name="The Broad Institute Genomics Platform"/>
            <consortium name="The Broad Institute Genome Sequencing Center for Infectious Disease"/>
            <person name="Wu L."/>
            <person name="Ma J."/>
        </authorList>
    </citation>
    <scope>NUCLEOTIDE SEQUENCE [LARGE SCALE GENOMIC DNA]</scope>
    <source>
        <strain evidence="7">KCTC 42501</strain>
    </source>
</reference>
<feature type="modified residue" description="4-aspartylphosphate" evidence="3">
    <location>
        <position position="59"/>
    </location>
</feature>
<dbReference type="PROSITE" id="PS50043">
    <property type="entry name" value="HTH_LUXR_2"/>
    <property type="match status" value="1"/>
</dbReference>
<feature type="domain" description="HTH luxR-type" evidence="4">
    <location>
        <begin position="136"/>
        <end position="199"/>
    </location>
</feature>
<dbReference type="InterPro" id="IPR011006">
    <property type="entry name" value="CheY-like_superfamily"/>
</dbReference>
<evidence type="ECO:0000259" key="4">
    <source>
        <dbReference type="PROSITE" id="PS50043"/>
    </source>
</evidence>
<evidence type="ECO:0000313" key="6">
    <source>
        <dbReference type="EMBL" id="MFC3682471.1"/>
    </source>
</evidence>
<dbReference type="InterPro" id="IPR001789">
    <property type="entry name" value="Sig_transdc_resp-reg_receiver"/>
</dbReference>
<dbReference type="InterPro" id="IPR016032">
    <property type="entry name" value="Sig_transdc_resp-reg_C-effctor"/>
</dbReference>
<dbReference type="SMART" id="SM00421">
    <property type="entry name" value="HTH_LUXR"/>
    <property type="match status" value="1"/>
</dbReference>
<sequence>MHTLAQASLLMVEDHPMLRESLIDYLRTQFPMLELREASGLEEACQAIRTSSPDLILLDLNLRDASGFTALTVLRSACPNAGIVVVSGVVDEGMELHLRELGADAFVSKSGRRDVLLSTLRPLLLRCELARTPTTRSTSSPSLTPQQLVVLAQLLEGHSNKEIARRTGLSNGTVRNYVSEVFIAFAVHSRSQLLAMFRS</sequence>
<dbReference type="InterPro" id="IPR000792">
    <property type="entry name" value="Tscrpt_reg_LuxR_C"/>
</dbReference>
<dbReference type="Pfam" id="PF00072">
    <property type="entry name" value="Response_reg"/>
    <property type="match status" value="1"/>
</dbReference>
<evidence type="ECO:0000259" key="5">
    <source>
        <dbReference type="PROSITE" id="PS50110"/>
    </source>
</evidence>
<comment type="caution">
    <text evidence="6">The sequence shown here is derived from an EMBL/GenBank/DDBJ whole genome shotgun (WGS) entry which is preliminary data.</text>
</comment>
<dbReference type="CDD" id="cd17535">
    <property type="entry name" value="REC_NarL-like"/>
    <property type="match status" value="1"/>
</dbReference>
<keyword evidence="7" id="KW-1185">Reference proteome</keyword>
<dbReference type="EMBL" id="JBHRXX010000001">
    <property type="protein sequence ID" value="MFC3682471.1"/>
    <property type="molecule type" value="Genomic_DNA"/>
</dbReference>
<dbReference type="SMART" id="SM00448">
    <property type="entry name" value="REC"/>
    <property type="match status" value="1"/>
</dbReference>
<keyword evidence="2" id="KW-0238">DNA-binding</keyword>
<gene>
    <name evidence="6" type="ORF">ACFOPI_02630</name>
</gene>
<evidence type="ECO:0000313" key="7">
    <source>
        <dbReference type="Proteomes" id="UP001595729"/>
    </source>
</evidence>
<dbReference type="PANTHER" id="PTHR45566">
    <property type="entry name" value="HTH-TYPE TRANSCRIPTIONAL REGULATOR YHJB-RELATED"/>
    <property type="match status" value="1"/>
</dbReference>
<dbReference type="CDD" id="cd06170">
    <property type="entry name" value="LuxR_C_like"/>
    <property type="match status" value="1"/>
</dbReference>
<dbReference type="Pfam" id="PF00196">
    <property type="entry name" value="GerE"/>
    <property type="match status" value="1"/>
</dbReference>
<evidence type="ECO:0000256" key="3">
    <source>
        <dbReference type="PROSITE-ProRule" id="PRU00169"/>
    </source>
</evidence>
<dbReference type="SUPFAM" id="SSF52172">
    <property type="entry name" value="CheY-like"/>
    <property type="match status" value="1"/>
</dbReference>
<dbReference type="RefSeq" id="WP_382170447.1">
    <property type="nucleotide sequence ID" value="NZ_JBHRXX010000001.1"/>
</dbReference>
<dbReference type="Proteomes" id="UP001595729">
    <property type="component" value="Unassembled WGS sequence"/>
</dbReference>
<accession>A0ABV7W171</accession>